<evidence type="ECO:0000256" key="1">
    <source>
        <dbReference type="SAM" id="SignalP"/>
    </source>
</evidence>
<dbReference type="RefSeq" id="WP_215231501.1">
    <property type="nucleotide sequence ID" value="NZ_CAJRAU010000001.1"/>
</dbReference>
<keyword evidence="1" id="KW-0732">Signal</keyword>
<organism evidence="2 3">
    <name type="scientific">Dyadobacter linearis</name>
    <dbReference type="NCBI Taxonomy" id="2823330"/>
    <lineage>
        <taxon>Bacteria</taxon>
        <taxon>Pseudomonadati</taxon>
        <taxon>Bacteroidota</taxon>
        <taxon>Cytophagia</taxon>
        <taxon>Cytophagales</taxon>
        <taxon>Spirosomataceae</taxon>
        <taxon>Dyadobacter</taxon>
    </lineage>
</organism>
<evidence type="ECO:0000313" key="2">
    <source>
        <dbReference type="EMBL" id="CAG5067313.1"/>
    </source>
</evidence>
<feature type="signal peptide" evidence="1">
    <location>
        <begin position="1"/>
        <end position="21"/>
    </location>
</feature>
<comment type="caution">
    <text evidence="2">The sequence shown here is derived from an EMBL/GenBank/DDBJ whole genome shotgun (WGS) entry which is preliminary data.</text>
</comment>
<feature type="chain" id="PRO_5047473393" description="Por secretion system C-terminal sorting domain-containing protein" evidence="1">
    <location>
        <begin position="22"/>
        <end position="1233"/>
    </location>
</feature>
<gene>
    <name evidence="2" type="ORF">DYBT9623_00033</name>
</gene>
<dbReference type="Proteomes" id="UP000679725">
    <property type="component" value="Unassembled WGS sequence"/>
</dbReference>
<sequence length="1233" mass="135136">MKHTLLSFLFFCLICFSPIWAQIPKDPDAPGDTTISKPEVPNVIQAQSAFSAVIPSSPNVASFGKYMDIPVSYYTGTPSIAVPLYVVKNADLELPLSLFYHGSGLRVEEEASQVGLGWALQAGGVIRRQIRGRDDLKSDGNAWRRLVELSSNAGLGLCINLSQGNYRIFTANSIGGTATPAGIELAGILSNMSVISNFEPSLDTELDLFSYDVAGYSGKFVIEPIAAGQFAARSLTKDAVKIAITGAVPAQWNFLLTLPDGTEYTFDQKEIQKVIDPGIKKTIKYQNAVEYGGLLYTSAAVEHVNAWYLTKVRSPNRAASDVISISYFTGGYIGQLPTGTETFYSTNNGADSDASFRWRVSEVLSQEILPDEITFKNGKVKFFRSAREDRPAGSLKLDRIEVQTPGGAVIKTLAFAYEYFNSNSNAPDIVRKRLKLLNVREKSGANLLPGYQFTYNTTTNLPDKNSYQQDYWGYFNGATVNDTRNTMLPSDQVVAGAQFKLPAALLTGATRSANAAVVTANLLTDVTYPTGGKTTYAWEANTFTNAHIQNVIAPVLAVQNFIGNPEIIGGGTRIKKIEHKEANGNVQKQSQFEYQDPGTSQKTGKLMAPLTFMEWVDGGVLYSSACRHPMGASAQGNPVGYNTVTTFDGATRLEDGYSVFNYENKVELTDNTTFCMTWGQGGQAPVCAVQPSLWSVGSFNCSAYSGPVNLNKSVTESGMPNMVHYLNGSILAELLYNSQNKPVRSVAFAYESTVDKLVKGFKVKTTDGFTFGLSYQIESVWNRLREKKELTYDEDGDPSHFTETISEYTYNNTYLQPTKMVTTDSKGVTSKVQVGQSQVYPRQVETLYKYPFDLADGISTEMTAKNMISVPVETSKRLAVVNGNAQVFTPLHWTKTTYALTQGIFHLPQLVQSKLGTAPSPVTDMQFLSYDNRGNLLTFQDNAGSLTKLEYFGAGDFGKMDWVKSSTTSEGTSSAQTTAYNYKPTIGVEQIQDPNSKAIFYEYDGYLRLKGSRNNNAAGPLLVSYCYNFAGQVVECPPVPVTGVTSPPPLALIGEEALPVTLLTFDAATEERSVLLSWTTTSETNSSHFAIERSADGKQWQELGTVPAQVESDSSWSYLFTDNYPLTGENLYRLRMVDLDSTFAFSRIRSVFFDTNGEIVLFPNPLTLGSELRIQTSDPSNIRQVEIIDTGGKQVLISPWKSTIPVAHIAAGLYLVKIIYADGSVSHHRIVKQ</sequence>
<proteinExistence type="predicted"/>
<accession>A0ABM8UIX9</accession>
<reference evidence="2 3" key="1">
    <citation type="submission" date="2021-04" db="EMBL/GenBank/DDBJ databases">
        <authorList>
            <person name="Rodrigo-Torres L."/>
            <person name="Arahal R. D."/>
            <person name="Lucena T."/>
        </authorList>
    </citation>
    <scope>NUCLEOTIDE SEQUENCE [LARGE SCALE GENOMIC DNA]</scope>
    <source>
        <strain evidence="2 3">CECT 9623</strain>
    </source>
</reference>
<evidence type="ECO:0000313" key="3">
    <source>
        <dbReference type="Proteomes" id="UP000679725"/>
    </source>
</evidence>
<evidence type="ECO:0008006" key="4">
    <source>
        <dbReference type="Google" id="ProtNLM"/>
    </source>
</evidence>
<name>A0ABM8UIX9_9BACT</name>
<dbReference type="EMBL" id="CAJRAU010000001">
    <property type="protein sequence ID" value="CAG5067313.1"/>
    <property type="molecule type" value="Genomic_DNA"/>
</dbReference>
<dbReference type="NCBIfam" id="TIGR04183">
    <property type="entry name" value="Por_Secre_tail"/>
    <property type="match status" value="1"/>
</dbReference>
<dbReference type="InterPro" id="IPR026444">
    <property type="entry name" value="Secre_tail"/>
</dbReference>
<keyword evidence="3" id="KW-1185">Reference proteome</keyword>
<protein>
    <recommendedName>
        <fullName evidence="4">Por secretion system C-terminal sorting domain-containing protein</fullName>
    </recommendedName>
</protein>